<dbReference type="InterPro" id="IPR012337">
    <property type="entry name" value="RNaseH-like_sf"/>
</dbReference>
<feature type="non-terminal residue" evidence="2">
    <location>
        <position position="210"/>
    </location>
</feature>
<dbReference type="InterPro" id="IPR001584">
    <property type="entry name" value="Integrase_cat-core"/>
</dbReference>
<gene>
    <name evidence="2" type="ORF">QQF64_014585</name>
</gene>
<feature type="domain" description="Integrase catalytic" evidence="1">
    <location>
        <begin position="89"/>
        <end position="210"/>
    </location>
</feature>
<accession>A0ABR3NTV4</accession>
<name>A0ABR3NTV4_9TELE</name>
<organism evidence="2 3">
    <name type="scientific">Cirrhinus molitorella</name>
    <name type="common">mud carp</name>
    <dbReference type="NCBI Taxonomy" id="172907"/>
    <lineage>
        <taxon>Eukaryota</taxon>
        <taxon>Metazoa</taxon>
        <taxon>Chordata</taxon>
        <taxon>Craniata</taxon>
        <taxon>Vertebrata</taxon>
        <taxon>Euteleostomi</taxon>
        <taxon>Actinopterygii</taxon>
        <taxon>Neopterygii</taxon>
        <taxon>Teleostei</taxon>
        <taxon>Ostariophysi</taxon>
        <taxon>Cypriniformes</taxon>
        <taxon>Cyprinidae</taxon>
        <taxon>Labeoninae</taxon>
        <taxon>Labeonini</taxon>
        <taxon>Cirrhinus</taxon>
    </lineage>
</organism>
<protein>
    <recommendedName>
        <fullName evidence="1">Integrase catalytic domain-containing protein</fullName>
    </recommendedName>
</protein>
<dbReference type="InterPro" id="IPR050951">
    <property type="entry name" value="Retrovirus_Pol_polyprotein"/>
</dbReference>
<comment type="caution">
    <text evidence="2">The sequence shown here is derived from an EMBL/GenBank/DDBJ whole genome shotgun (WGS) entry which is preliminary data.</text>
</comment>
<keyword evidence="3" id="KW-1185">Reference proteome</keyword>
<dbReference type="InterPro" id="IPR036397">
    <property type="entry name" value="RNaseH_sf"/>
</dbReference>
<dbReference type="PROSITE" id="PS50994">
    <property type="entry name" value="INTEGRASE"/>
    <property type="match status" value="1"/>
</dbReference>
<sequence>MIVQGIEMGFVTVPLHRVWVTSELASGCFEVAVRPSLPVKGVDFIMGNDIAGGRVMPAVQVTDVPCSETQVSGKPNQSVPPAPLCPIPAVGEPFERVLVDCVGPLPRAKSGAQYLVTLMCAATRFPEAIPLRNITAKTVTKALTKFFTTFGLPKIVQTDQGSNFMSRVFRNSLKALGVSHVVSSAFNPESQGALERWHQTLKSTLRKYCV</sequence>
<dbReference type="PANTHER" id="PTHR37984:SF15">
    <property type="entry name" value="INTEGRASE CATALYTIC DOMAIN-CONTAINING PROTEIN"/>
    <property type="match status" value="1"/>
</dbReference>
<proteinExistence type="predicted"/>
<evidence type="ECO:0000313" key="3">
    <source>
        <dbReference type="Proteomes" id="UP001558613"/>
    </source>
</evidence>
<dbReference type="PANTHER" id="PTHR37984">
    <property type="entry name" value="PROTEIN CBG26694"/>
    <property type="match status" value="1"/>
</dbReference>
<evidence type="ECO:0000259" key="1">
    <source>
        <dbReference type="PROSITE" id="PS50994"/>
    </source>
</evidence>
<reference evidence="2 3" key="1">
    <citation type="submission" date="2023-09" db="EMBL/GenBank/DDBJ databases">
        <authorList>
            <person name="Wang M."/>
        </authorList>
    </citation>
    <scope>NUCLEOTIDE SEQUENCE [LARGE SCALE GENOMIC DNA]</scope>
    <source>
        <strain evidence="2">GT-2023</strain>
        <tissue evidence="2">Liver</tissue>
    </source>
</reference>
<dbReference type="Proteomes" id="UP001558613">
    <property type="component" value="Unassembled WGS sequence"/>
</dbReference>
<dbReference type="EMBL" id="JAYMGO010000002">
    <property type="protein sequence ID" value="KAL1279985.1"/>
    <property type="molecule type" value="Genomic_DNA"/>
</dbReference>
<dbReference type="Pfam" id="PF00665">
    <property type="entry name" value="rve"/>
    <property type="match status" value="1"/>
</dbReference>
<evidence type="ECO:0000313" key="2">
    <source>
        <dbReference type="EMBL" id="KAL1279985.1"/>
    </source>
</evidence>
<dbReference type="Gene3D" id="3.30.420.10">
    <property type="entry name" value="Ribonuclease H-like superfamily/Ribonuclease H"/>
    <property type="match status" value="1"/>
</dbReference>
<dbReference type="SUPFAM" id="SSF53098">
    <property type="entry name" value="Ribonuclease H-like"/>
    <property type="match status" value="1"/>
</dbReference>